<sequence>MDEVPLRGSAVGEIMKYHYTEPALFAEPFEVTVPKTWVDDMSTLNVKPVVPTEHLVAFILLLAGICTMEVLLHGC</sequence>
<feature type="transmembrane region" description="Helical" evidence="1">
    <location>
        <begin position="54"/>
        <end position="72"/>
    </location>
</feature>
<keyword evidence="1" id="KW-0812">Transmembrane</keyword>
<dbReference type="AlphaFoldDB" id="A0A812LQN2"/>
<dbReference type="EMBL" id="CAJNIZ010006361">
    <property type="protein sequence ID" value="CAE7249397.1"/>
    <property type="molecule type" value="Genomic_DNA"/>
</dbReference>
<dbReference type="Proteomes" id="UP000649617">
    <property type="component" value="Unassembled WGS sequence"/>
</dbReference>
<dbReference type="OrthoDB" id="406228at2759"/>
<evidence type="ECO:0000313" key="3">
    <source>
        <dbReference type="Proteomes" id="UP000649617"/>
    </source>
</evidence>
<keyword evidence="1" id="KW-0472">Membrane</keyword>
<keyword evidence="3" id="KW-1185">Reference proteome</keyword>
<protein>
    <submittedName>
        <fullName evidence="2">Gyltl1b protein</fullName>
    </submittedName>
</protein>
<keyword evidence="1" id="KW-1133">Transmembrane helix</keyword>
<comment type="caution">
    <text evidence="2">The sequence shown here is derived from an EMBL/GenBank/DDBJ whole genome shotgun (WGS) entry which is preliminary data.</text>
</comment>
<evidence type="ECO:0000313" key="2">
    <source>
        <dbReference type="EMBL" id="CAE7249397.1"/>
    </source>
</evidence>
<accession>A0A812LQN2</accession>
<proteinExistence type="predicted"/>
<organism evidence="2 3">
    <name type="scientific">Symbiodinium pilosum</name>
    <name type="common">Dinoflagellate</name>
    <dbReference type="NCBI Taxonomy" id="2952"/>
    <lineage>
        <taxon>Eukaryota</taxon>
        <taxon>Sar</taxon>
        <taxon>Alveolata</taxon>
        <taxon>Dinophyceae</taxon>
        <taxon>Suessiales</taxon>
        <taxon>Symbiodiniaceae</taxon>
        <taxon>Symbiodinium</taxon>
    </lineage>
</organism>
<evidence type="ECO:0000256" key="1">
    <source>
        <dbReference type="SAM" id="Phobius"/>
    </source>
</evidence>
<gene>
    <name evidence="2" type="primary">Gyltl1b</name>
    <name evidence="2" type="ORF">SPIL2461_LOCUS4717</name>
</gene>
<name>A0A812LQN2_SYMPI</name>
<reference evidence="2" key="1">
    <citation type="submission" date="2021-02" db="EMBL/GenBank/DDBJ databases">
        <authorList>
            <person name="Dougan E. K."/>
            <person name="Rhodes N."/>
            <person name="Thang M."/>
            <person name="Chan C."/>
        </authorList>
    </citation>
    <scope>NUCLEOTIDE SEQUENCE</scope>
</reference>